<protein>
    <submittedName>
        <fullName evidence="1">Uncharacterized protein</fullName>
    </submittedName>
</protein>
<dbReference type="AlphaFoldDB" id="A0A5C7AC36"/>
<proteinExistence type="predicted"/>
<reference evidence="1 2" key="1">
    <citation type="submission" date="2019-08" db="EMBL/GenBank/DDBJ databases">
        <title>Genome sequence of Gelidibacter salicanalis IC162T.</title>
        <authorList>
            <person name="Bowman J.P."/>
        </authorList>
    </citation>
    <scope>NUCLEOTIDE SEQUENCE [LARGE SCALE GENOMIC DNA]</scope>
    <source>
        <strain evidence="1 2">IC162</strain>
    </source>
</reference>
<dbReference type="Proteomes" id="UP000321734">
    <property type="component" value="Unassembled WGS sequence"/>
</dbReference>
<evidence type="ECO:0000313" key="1">
    <source>
        <dbReference type="EMBL" id="TXE05971.1"/>
    </source>
</evidence>
<dbReference type="EMBL" id="VORX01000008">
    <property type="protein sequence ID" value="TXE05971.1"/>
    <property type="molecule type" value="Genomic_DNA"/>
</dbReference>
<comment type="caution">
    <text evidence="1">The sequence shown here is derived from an EMBL/GenBank/DDBJ whole genome shotgun (WGS) entry which is preliminary data.</text>
</comment>
<gene>
    <name evidence="1" type="ORF">ES711_14130</name>
</gene>
<sequence length="93" mass="10907">MLDHPRPIKAYKIRDFVGFYHLTALPTQLSKRWQMKKAVKTAGRGFRLLMSIIPKFKINEVNHTFSNHCQVNSYGKIGYREIVGGKHLQWHNL</sequence>
<evidence type="ECO:0000313" key="2">
    <source>
        <dbReference type="Proteomes" id="UP000321734"/>
    </source>
</evidence>
<keyword evidence="2" id="KW-1185">Reference proteome</keyword>
<accession>A0A5C7AC36</accession>
<organism evidence="1 2">
    <name type="scientific">Gelidibacter salicanalis</name>
    <dbReference type="NCBI Taxonomy" id="291193"/>
    <lineage>
        <taxon>Bacteria</taxon>
        <taxon>Pseudomonadati</taxon>
        <taxon>Bacteroidota</taxon>
        <taxon>Flavobacteriia</taxon>
        <taxon>Flavobacteriales</taxon>
        <taxon>Flavobacteriaceae</taxon>
        <taxon>Gelidibacter</taxon>
    </lineage>
</organism>
<name>A0A5C7AC36_9FLAO</name>